<accession>A0ACC2LII4</accession>
<proteinExistence type="predicted"/>
<sequence length="166" mass="18413">MLGRTGYPTLHRENLLRLIGYWASVVGFIGGLSEECLAINVVLWESMNSHWDLVDLNRTLLIAERKLTRQGRSFADCTVWAGSRQPCWLLGCSKGIAEVKLANGCSEAGLLKTAYRSVSSLRFARDGERLTLGISDAVLPWKILMLRGGRPLRILIDFLEGLPILG</sequence>
<name>A0ACC2LII4_PERAE</name>
<reference evidence="1 2" key="1">
    <citation type="journal article" date="2022" name="Hortic Res">
        <title>A haplotype resolved chromosomal level avocado genome allows analysis of novel avocado genes.</title>
        <authorList>
            <person name="Nath O."/>
            <person name="Fletcher S.J."/>
            <person name="Hayward A."/>
            <person name="Shaw L.M."/>
            <person name="Masouleh A.K."/>
            <person name="Furtado A."/>
            <person name="Henry R.J."/>
            <person name="Mitter N."/>
        </authorList>
    </citation>
    <scope>NUCLEOTIDE SEQUENCE [LARGE SCALE GENOMIC DNA]</scope>
    <source>
        <strain evidence="2">cv. Hass</strain>
    </source>
</reference>
<keyword evidence="2" id="KW-1185">Reference proteome</keyword>
<comment type="caution">
    <text evidence="1">The sequence shown here is derived from an EMBL/GenBank/DDBJ whole genome shotgun (WGS) entry which is preliminary data.</text>
</comment>
<organism evidence="1 2">
    <name type="scientific">Persea americana</name>
    <name type="common">Avocado</name>
    <dbReference type="NCBI Taxonomy" id="3435"/>
    <lineage>
        <taxon>Eukaryota</taxon>
        <taxon>Viridiplantae</taxon>
        <taxon>Streptophyta</taxon>
        <taxon>Embryophyta</taxon>
        <taxon>Tracheophyta</taxon>
        <taxon>Spermatophyta</taxon>
        <taxon>Magnoliopsida</taxon>
        <taxon>Magnoliidae</taxon>
        <taxon>Laurales</taxon>
        <taxon>Lauraceae</taxon>
        <taxon>Persea</taxon>
    </lineage>
</organism>
<dbReference type="Proteomes" id="UP001234297">
    <property type="component" value="Chromosome 8"/>
</dbReference>
<evidence type="ECO:0000313" key="1">
    <source>
        <dbReference type="EMBL" id="KAJ8633036.1"/>
    </source>
</evidence>
<evidence type="ECO:0000313" key="2">
    <source>
        <dbReference type="Proteomes" id="UP001234297"/>
    </source>
</evidence>
<dbReference type="EMBL" id="CM056816">
    <property type="protein sequence ID" value="KAJ8633036.1"/>
    <property type="molecule type" value="Genomic_DNA"/>
</dbReference>
<protein>
    <submittedName>
        <fullName evidence="1">Uncharacterized protein</fullName>
    </submittedName>
</protein>
<gene>
    <name evidence="1" type="ORF">MRB53_026372</name>
</gene>